<dbReference type="CDD" id="cd11061">
    <property type="entry name" value="CYP67-like"/>
    <property type="match status" value="1"/>
</dbReference>
<dbReference type="STRING" id="1531966.A0A0A1TFX7"/>
<comment type="subcellular location">
    <subcellularLocation>
        <location evidence="2">Membrane</location>
    </subcellularLocation>
</comment>
<keyword evidence="7 13" id="KW-1133">Transmembrane helix</keyword>
<evidence type="ECO:0000256" key="7">
    <source>
        <dbReference type="ARBA" id="ARBA00022989"/>
    </source>
</evidence>
<dbReference type="FunFam" id="1.10.630.10:FF:000063">
    <property type="entry name" value="Cytochrome P450 monooxygenase"/>
    <property type="match status" value="1"/>
</dbReference>
<feature type="transmembrane region" description="Helical" evidence="13">
    <location>
        <begin position="40"/>
        <end position="58"/>
    </location>
</feature>
<evidence type="ECO:0000256" key="2">
    <source>
        <dbReference type="ARBA" id="ARBA00004370"/>
    </source>
</evidence>
<protein>
    <recommendedName>
        <fullName evidence="16">Cytochrome P450</fullName>
    </recommendedName>
</protein>
<dbReference type="PRINTS" id="PR00385">
    <property type="entry name" value="P450"/>
</dbReference>
<dbReference type="GO" id="GO:0020037">
    <property type="term" value="F:heme binding"/>
    <property type="evidence" value="ECO:0007669"/>
    <property type="project" value="InterPro"/>
</dbReference>
<dbReference type="EMBL" id="CDHN01000002">
    <property type="protein sequence ID" value="CEJ87076.1"/>
    <property type="molecule type" value="Genomic_DNA"/>
</dbReference>
<evidence type="ECO:0000256" key="13">
    <source>
        <dbReference type="SAM" id="Phobius"/>
    </source>
</evidence>
<dbReference type="InterPro" id="IPR001128">
    <property type="entry name" value="Cyt_P450"/>
</dbReference>
<name>A0A0A1TFX7_9HYPO</name>
<dbReference type="PANTHER" id="PTHR24305">
    <property type="entry name" value="CYTOCHROME P450"/>
    <property type="match status" value="1"/>
</dbReference>
<dbReference type="InterPro" id="IPR050121">
    <property type="entry name" value="Cytochrome_P450_monoxygenase"/>
</dbReference>
<dbReference type="GO" id="GO:0016705">
    <property type="term" value="F:oxidoreductase activity, acting on paired donors, with incorporation or reduction of molecular oxygen"/>
    <property type="evidence" value="ECO:0007669"/>
    <property type="project" value="InterPro"/>
</dbReference>
<dbReference type="OrthoDB" id="6692864at2759"/>
<keyword evidence="6 12" id="KW-0479">Metal-binding</keyword>
<evidence type="ECO:0000313" key="14">
    <source>
        <dbReference type="EMBL" id="CEJ87076.1"/>
    </source>
</evidence>
<dbReference type="Pfam" id="PF00067">
    <property type="entry name" value="p450"/>
    <property type="match status" value="1"/>
</dbReference>
<feature type="transmembrane region" description="Helical" evidence="13">
    <location>
        <begin position="70"/>
        <end position="91"/>
    </location>
</feature>
<comment type="cofactor">
    <cofactor evidence="1 12">
        <name>heme</name>
        <dbReference type="ChEBI" id="CHEBI:30413"/>
    </cofactor>
</comment>
<dbReference type="GO" id="GO:0005506">
    <property type="term" value="F:iron ion binding"/>
    <property type="evidence" value="ECO:0007669"/>
    <property type="project" value="InterPro"/>
</dbReference>
<evidence type="ECO:0008006" key="16">
    <source>
        <dbReference type="Google" id="ProtNLM"/>
    </source>
</evidence>
<dbReference type="PRINTS" id="PR00463">
    <property type="entry name" value="EP450I"/>
</dbReference>
<accession>A0A0A1TFX7</accession>
<sequence>MTSIIETPRSQATLGLALGIASHWAYFIHGEHHLQAPRLLLLACLGPIGLVAWLSIGAQVSVTAAIGTSSWFFCSFFAGLFASIVTYRLFFHQLRRFPGPRLARISKLYHAYRCGQTNNYQILADLHQTYGPIVRVGPNELSVLHPAAVLAIYGNQSQCKKATWYDMGHPTKSLHQSRDVVAHAQRRKIWDKGFSMKALRDFEHRVHIYLKQLDETIYAGKGKAVNVSQLFNFFSFDVMGDLAFGASFDMLKDNKEHFVMQILHEGQQHLSWLIPIPWVGLILRALPGVLESERRFLKWCMDQVEKRRKITMENPDVMTWLLGAESNAQGRPWGDHWLAGDSRLIIVAGSDTTAVTLAYMFQYLARYPEQVEKLRLALDPILSGADQVQDSQLQKVEELNGFIHEVLRMHPPVPAGLLRITPPEGIEVDGIHIPGGCTVSVPSQPIGRAETAYKDANQFIPERWYSRPELILDKSAFSPFSLGRYSCIGKNFAYMELRTVTALLVHKYDVRFAPNEDGSRLMKEDQDAFTLFVKELNLVFTERKHD</sequence>
<keyword evidence="11 13" id="KW-0472">Membrane</keyword>
<dbReference type="SUPFAM" id="SSF48264">
    <property type="entry name" value="Cytochrome P450"/>
    <property type="match status" value="1"/>
</dbReference>
<dbReference type="Proteomes" id="UP000039046">
    <property type="component" value="Unassembled WGS sequence"/>
</dbReference>
<keyword evidence="10" id="KW-0503">Monooxygenase</keyword>
<reference evidence="14 15" key="1">
    <citation type="journal article" date="2015" name="Genome Announc.">
        <title>Draft Genome Sequence and Gene Annotation of the Entomopathogenic Fungus Verticillium hemipterigenum.</title>
        <authorList>
            <person name="Horn F."/>
            <person name="Habel A."/>
            <person name="Scharf D.H."/>
            <person name="Dworschak J."/>
            <person name="Brakhage A.A."/>
            <person name="Guthke R."/>
            <person name="Hertweck C."/>
            <person name="Linde J."/>
        </authorList>
    </citation>
    <scope>NUCLEOTIDE SEQUENCE [LARGE SCALE GENOMIC DNA]</scope>
</reference>
<comment type="similarity">
    <text evidence="3">Belongs to the cytochrome P450 family.</text>
</comment>
<evidence type="ECO:0000313" key="15">
    <source>
        <dbReference type="Proteomes" id="UP000039046"/>
    </source>
</evidence>
<evidence type="ECO:0000256" key="12">
    <source>
        <dbReference type="PIRSR" id="PIRSR602401-1"/>
    </source>
</evidence>
<dbReference type="AlphaFoldDB" id="A0A0A1TFX7"/>
<dbReference type="PANTHER" id="PTHR24305:SF187">
    <property type="entry name" value="P450, PUTATIVE (EUROFUNG)-RELATED"/>
    <property type="match status" value="1"/>
</dbReference>
<keyword evidence="5 13" id="KW-0812">Transmembrane</keyword>
<evidence type="ECO:0000256" key="1">
    <source>
        <dbReference type="ARBA" id="ARBA00001971"/>
    </source>
</evidence>
<evidence type="ECO:0000256" key="11">
    <source>
        <dbReference type="ARBA" id="ARBA00023136"/>
    </source>
</evidence>
<evidence type="ECO:0000256" key="10">
    <source>
        <dbReference type="ARBA" id="ARBA00023033"/>
    </source>
</evidence>
<keyword evidence="4 12" id="KW-0349">Heme</keyword>
<evidence type="ECO:0000256" key="3">
    <source>
        <dbReference type="ARBA" id="ARBA00010617"/>
    </source>
</evidence>
<dbReference type="GO" id="GO:1902181">
    <property type="term" value="P:verruculogen biosynthetic process"/>
    <property type="evidence" value="ECO:0007669"/>
    <property type="project" value="UniProtKB-ARBA"/>
</dbReference>
<keyword evidence="9 12" id="KW-0408">Iron</keyword>
<evidence type="ECO:0000256" key="4">
    <source>
        <dbReference type="ARBA" id="ARBA00022617"/>
    </source>
</evidence>
<dbReference type="GO" id="GO:0016020">
    <property type="term" value="C:membrane"/>
    <property type="evidence" value="ECO:0007669"/>
    <property type="project" value="UniProtKB-SubCell"/>
</dbReference>
<dbReference type="GO" id="GO:0004497">
    <property type="term" value="F:monooxygenase activity"/>
    <property type="evidence" value="ECO:0007669"/>
    <property type="project" value="UniProtKB-KW"/>
</dbReference>
<evidence type="ECO:0000256" key="5">
    <source>
        <dbReference type="ARBA" id="ARBA00022692"/>
    </source>
</evidence>
<evidence type="ECO:0000256" key="6">
    <source>
        <dbReference type="ARBA" id="ARBA00022723"/>
    </source>
</evidence>
<keyword evidence="8" id="KW-0560">Oxidoreductase</keyword>
<dbReference type="InterPro" id="IPR002401">
    <property type="entry name" value="Cyt_P450_E_grp-I"/>
</dbReference>
<feature type="binding site" description="axial binding residue" evidence="12">
    <location>
        <position position="487"/>
    </location>
    <ligand>
        <name>heme</name>
        <dbReference type="ChEBI" id="CHEBI:30413"/>
    </ligand>
    <ligandPart>
        <name>Fe</name>
        <dbReference type="ChEBI" id="CHEBI:18248"/>
    </ligandPart>
</feature>
<feature type="transmembrane region" description="Helical" evidence="13">
    <location>
        <begin position="12"/>
        <end position="28"/>
    </location>
</feature>
<evidence type="ECO:0000256" key="9">
    <source>
        <dbReference type="ARBA" id="ARBA00023004"/>
    </source>
</evidence>
<dbReference type="Gene3D" id="1.10.630.10">
    <property type="entry name" value="Cytochrome P450"/>
    <property type="match status" value="1"/>
</dbReference>
<evidence type="ECO:0000256" key="8">
    <source>
        <dbReference type="ARBA" id="ARBA00023002"/>
    </source>
</evidence>
<dbReference type="InterPro" id="IPR036396">
    <property type="entry name" value="Cyt_P450_sf"/>
</dbReference>
<keyword evidence="15" id="KW-1185">Reference proteome</keyword>
<dbReference type="HOGENOM" id="CLU_001570_14_10_1"/>
<organism evidence="14 15">
    <name type="scientific">[Torrubiella] hemipterigena</name>
    <dbReference type="NCBI Taxonomy" id="1531966"/>
    <lineage>
        <taxon>Eukaryota</taxon>
        <taxon>Fungi</taxon>
        <taxon>Dikarya</taxon>
        <taxon>Ascomycota</taxon>
        <taxon>Pezizomycotina</taxon>
        <taxon>Sordariomycetes</taxon>
        <taxon>Hypocreomycetidae</taxon>
        <taxon>Hypocreales</taxon>
        <taxon>Clavicipitaceae</taxon>
        <taxon>Clavicipitaceae incertae sedis</taxon>
        <taxon>'Torrubiella' clade</taxon>
    </lineage>
</organism>
<proteinExistence type="inferred from homology"/>
<gene>
    <name evidence="14" type="ORF">VHEMI04293</name>
</gene>